<evidence type="ECO:0000256" key="1">
    <source>
        <dbReference type="SAM" id="Phobius"/>
    </source>
</evidence>
<accession>X0U607</accession>
<evidence type="ECO:0000313" key="2">
    <source>
        <dbReference type="EMBL" id="GAG01189.1"/>
    </source>
</evidence>
<keyword evidence="1" id="KW-1133">Transmembrane helix</keyword>
<keyword evidence="1" id="KW-0472">Membrane</keyword>
<organism evidence="2">
    <name type="scientific">marine sediment metagenome</name>
    <dbReference type="NCBI Taxonomy" id="412755"/>
    <lineage>
        <taxon>unclassified sequences</taxon>
        <taxon>metagenomes</taxon>
        <taxon>ecological metagenomes</taxon>
    </lineage>
</organism>
<feature type="non-terminal residue" evidence="2">
    <location>
        <position position="1"/>
    </location>
</feature>
<sequence length="63" mass="7240">DEMLKKHPYKQTNLKKLILWLVIIIGAVLLVSFLISIFYANLPKSTTLPVSANTIINSLNWWN</sequence>
<dbReference type="EMBL" id="BARS01029126">
    <property type="protein sequence ID" value="GAG01189.1"/>
    <property type="molecule type" value="Genomic_DNA"/>
</dbReference>
<dbReference type="AlphaFoldDB" id="X0U607"/>
<proteinExistence type="predicted"/>
<protein>
    <submittedName>
        <fullName evidence="2">Uncharacterized protein</fullName>
    </submittedName>
</protein>
<gene>
    <name evidence="2" type="ORF">S01H1_45566</name>
</gene>
<reference evidence="2" key="1">
    <citation type="journal article" date="2014" name="Front. Microbiol.">
        <title>High frequency of phylogenetically diverse reductive dehalogenase-homologous genes in deep subseafloor sedimentary metagenomes.</title>
        <authorList>
            <person name="Kawai M."/>
            <person name="Futagami T."/>
            <person name="Toyoda A."/>
            <person name="Takaki Y."/>
            <person name="Nishi S."/>
            <person name="Hori S."/>
            <person name="Arai W."/>
            <person name="Tsubouchi T."/>
            <person name="Morono Y."/>
            <person name="Uchiyama I."/>
            <person name="Ito T."/>
            <person name="Fujiyama A."/>
            <person name="Inagaki F."/>
            <person name="Takami H."/>
        </authorList>
    </citation>
    <scope>NUCLEOTIDE SEQUENCE</scope>
    <source>
        <strain evidence="2">Expedition CK06-06</strain>
    </source>
</reference>
<feature type="transmembrane region" description="Helical" evidence="1">
    <location>
        <begin position="17"/>
        <end position="40"/>
    </location>
</feature>
<name>X0U607_9ZZZZ</name>
<keyword evidence="1" id="KW-0812">Transmembrane</keyword>
<comment type="caution">
    <text evidence="2">The sequence shown here is derived from an EMBL/GenBank/DDBJ whole genome shotgun (WGS) entry which is preliminary data.</text>
</comment>